<sequence length="209" mass="24528">MTDLLPEKNAEYGTQKYWDERYSREADDSSFDWCKSYRDIRHLVHRFIPHKDARIVMLGCGNSTLSRDMYDDGYRNIANVDYSSVVIEKMRRVNAGCEGMTWTVGDVRALPFEDQSVDVCFDKATLDAMLTSEKDPWNPPAEAVEAVKGEIDEVIRVLKPSGTFLYFTFGQPHFRKPLLRREGWTVECEEVGEGFAYYWFWMRRREIQF</sequence>
<dbReference type="GO" id="GO:0032259">
    <property type="term" value="P:methylation"/>
    <property type="evidence" value="ECO:0007669"/>
    <property type="project" value="UniProtKB-KW"/>
</dbReference>
<dbReference type="EMBL" id="LK052954">
    <property type="protein sequence ID" value="CDR48622.1"/>
    <property type="molecule type" value="Genomic_DNA"/>
</dbReference>
<dbReference type="AlphaFoldDB" id="A0A061BNK5"/>
<dbReference type="GO" id="GO:0008168">
    <property type="term" value="F:methyltransferase activity"/>
    <property type="evidence" value="ECO:0007669"/>
    <property type="project" value="UniProtKB-KW"/>
</dbReference>
<evidence type="ECO:0000256" key="1">
    <source>
        <dbReference type="ARBA" id="ARBA00008361"/>
    </source>
</evidence>
<dbReference type="PANTHER" id="PTHR12176">
    <property type="entry name" value="SAM-DEPENDENT METHYLTRANSFERASE SUPERFAMILY PROTEIN"/>
    <property type="match status" value="1"/>
</dbReference>
<dbReference type="InterPro" id="IPR025714">
    <property type="entry name" value="Methyltranfer_dom"/>
</dbReference>
<proteinExistence type="inferred from homology"/>
<evidence type="ECO:0000259" key="4">
    <source>
        <dbReference type="Pfam" id="PF13847"/>
    </source>
</evidence>
<gene>
    <name evidence="5" type="ORF">RHTO0S_19e00936g</name>
</gene>
<accession>A0A061BNK5</accession>
<dbReference type="CDD" id="cd02440">
    <property type="entry name" value="AdoMet_MTases"/>
    <property type="match status" value="1"/>
</dbReference>
<keyword evidence="3" id="KW-0808">Transferase</keyword>
<protein>
    <submittedName>
        <fullName evidence="5">RHTO0S19e00936g1_1</fullName>
    </submittedName>
</protein>
<dbReference type="Pfam" id="PF13847">
    <property type="entry name" value="Methyltransf_31"/>
    <property type="match status" value="1"/>
</dbReference>
<dbReference type="OrthoDB" id="411785at2759"/>
<dbReference type="SUPFAM" id="SSF53335">
    <property type="entry name" value="S-adenosyl-L-methionine-dependent methyltransferases"/>
    <property type="match status" value="1"/>
</dbReference>
<evidence type="ECO:0000313" key="5">
    <source>
        <dbReference type="EMBL" id="CDR48622.1"/>
    </source>
</evidence>
<dbReference type="InterPro" id="IPR029063">
    <property type="entry name" value="SAM-dependent_MTases_sf"/>
</dbReference>
<keyword evidence="2" id="KW-0489">Methyltransferase</keyword>
<dbReference type="PANTHER" id="PTHR12176:SF80">
    <property type="entry name" value="EEF1A LYSINE METHYLTRANSFERASE 4"/>
    <property type="match status" value="1"/>
</dbReference>
<feature type="domain" description="Methyltransferase" evidence="4">
    <location>
        <begin position="50"/>
        <end position="167"/>
    </location>
</feature>
<evidence type="ECO:0000256" key="3">
    <source>
        <dbReference type="ARBA" id="ARBA00022679"/>
    </source>
</evidence>
<evidence type="ECO:0000256" key="2">
    <source>
        <dbReference type="ARBA" id="ARBA00022603"/>
    </source>
</evidence>
<dbReference type="InterPro" id="IPR051419">
    <property type="entry name" value="Lys/N-term_MeTrsfase_sf"/>
</dbReference>
<reference evidence="5" key="1">
    <citation type="journal article" date="2014" name="Genome Announc.">
        <title>Draft genome sequence of Rhodosporidium toruloides CECT1137, an oleaginous yeast of biotechnological interest.</title>
        <authorList>
            <person name="Morin N."/>
            <person name="Calcas X."/>
            <person name="Devillers H."/>
            <person name="Durrens P."/>
            <person name="Sherman D.J."/>
            <person name="Nicaud J.-M."/>
            <person name="Neuveglise C."/>
        </authorList>
    </citation>
    <scope>NUCLEOTIDE SEQUENCE</scope>
    <source>
        <strain evidence="5">CECT1137</strain>
    </source>
</reference>
<organism evidence="5">
    <name type="scientific">Rhodotorula toruloides</name>
    <name type="common">Yeast</name>
    <name type="synonym">Rhodosporidium toruloides</name>
    <dbReference type="NCBI Taxonomy" id="5286"/>
    <lineage>
        <taxon>Eukaryota</taxon>
        <taxon>Fungi</taxon>
        <taxon>Dikarya</taxon>
        <taxon>Basidiomycota</taxon>
        <taxon>Pucciniomycotina</taxon>
        <taxon>Microbotryomycetes</taxon>
        <taxon>Sporidiobolales</taxon>
        <taxon>Sporidiobolaceae</taxon>
        <taxon>Rhodotorula</taxon>
    </lineage>
</organism>
<comment type="similarity">
    <text evidence="1">Belongs to the methyltransferase superfamily.</text>
</comment>
<dbReference type="Gene3D" id="3.40.50.150">
    <property type="entry name" value="Vaccinia Virus protein VP39"/>
    <property type="match status" value="1"/>
</dbReference>
<name>A0A061BNK5_RHOTO</name>